<reference evidence="2" key="1">
    <citation type="journal article" date="2010" name="Genome Res.">
        <title>Population genomic sequencing of Coccidioides fungi reveals recent hybridization and transposon control.</title>
        <authorList>
            <person name="Neafsey D.E."/>
            <person name="Barker B.M."/>
            <person name="Sharpton T.J."/>
            <person name="Stajich J.E."/>
            <person name="Park D.J."/>
            <person name="Whiston E."/>
            <person name="Hung C.-Y."/>
            <person name="McMahan C."/>
            <person name="White J."/>
            <person name="Sykes S."/>
            <person name="Heiman D."/>
            <person name="Young S."/>
            <person name="Zeng Q."/>
            <person name="Abouelleil A."/>
            <person name="Aftuck L."/>
            <person name="Bessette D."/>
            <person name="Brown A."/>
            <person name="FitzGerald M."/>
            <person name="Lui A."/>
            <person name="Macdonald J.P."/>
            <person name="Priest M."/>
            <person name="Orbach M.J."/>
            <person name="Galgiani J.N."/>
            <person name="Kirkland T.N."/>
            <person name="Cole G.T."/>
            <person name="Birren B.W."/>
            <person name="Henn M.R."/>
            <person name="Taylor J.W."/>
            <person name="Rounsley S.D."/>
        </authorList>
    </citation>
    <scope>NUCLEOTIDE SEQUENCE [LARGE SCALE GENOMIC DNA]</scope>
    <source>
        <strain evidence="2">RMSCC 2394</strain>
    </source>
</reference>
<proteinExistence type="predicted"/>
<sequence length="57" mass="6720">MASFYKIVKQQRAAIYITSLCEIDSLLKKKKKIIIIEAEGDNKRLINKNLPECYREF</sequence>
<dbReference type="EMBL" id="DS028099">
    <property type="protein sequence ID" value="KMP09281.1"/>
    <property type="molecule type" value="Genomic_DNA"/>
</dbReference>
<gene>
    <name evidence="1" type="ORF">CIRG_09451</name>
</gene>
<dbReference type="AlphaFoldDB" id="A0A0J6YKV6"/>
<protein>
    <submittedName>
        <fullName evidence="1">Polymerase</fullName>
    </submittedName>
</protein>
<name>A0A0J6YKV6_COCIT</name>
<organism evidence="1 2">
    <name type="scientific">Coccidioides immitis RMSCC 2394</name>
    <dbReference type="NCBI Taxonomy" id="404692"/>
    <lineage>
        <taxon>Eukaryota</taxon>
        <taxon>Fungi</taxon>
        <taxon>Dikarya</taxon>
        <taxon>Ascomycota</taxon>
        <taxon>Pezizomycotina</taxon>
        <taxon>Eurotiomycetes</taxon>
        <taxon>Eurotiomycetidae</taxon>
        <taxon>Onygenales</taxon>
        <taxon>Onygenaceae</taxon>
        <taxon>Coccidioides</taxon>
    </lineage>
</organism>
<dbReference type="Proteomes" id="UP000054565">
    <property type="component" value="Unassembled WGS sequence"/>
</dbReference>
<evidence type="ECO:0000313" key="2">
    <source>
        <dbReference type="Proteomes" id="UP000054565"/>
    </source>
</evidence>
<accession>A0A0J6YKV6</accession>
<evidence type="ECO:0000313" key="1">
    <source>
        <dbReference type="EMBL" id="KMP09281.1"/>
    </source>
</evidence>